<feature type="repeat" description="PPR" evidence="3">
    <location>
        <begin position="313"/>
        <end position="348"/>
    </location>
</feature>
<evidence type="ECO:0000256" key="3">
    <source>
        <dbReference type="PROSITE-ProRule" id="PRU00708"/>
    </source>
</evidence>
<dbReference type="Pfam" id="PF13041">
    <property type="entry name" value="PPR_2"/>
    <property type="match status" value="1"/>
</dbReference>
<dbReference type="OrthoDB" id="185373at2759"/>
<dbReference type="NCBIfam" id="TIGR00756">
    <property type="entry name" value="PPR"/>
    <property type="match status" value="2"/>
</dbReference>
<comment type="caution">
    <text evidence="5">The sequence shown here is derived from an EMBL/GenBank/DDBJ whole genome shotgun (WGS) entry which is preliminary data.</text>
</comment>
<accession>A0A2P6PGT8</accession>
<feature type="repeat" description="PPR" evidence="3">
    <location>
        <begin position="278"/>
        <end position="312"/>
    </location>
</feature>
<dbReference type="InterPro" id="IPR011990">
    <property type="entry name" value="TPR-like_helical_dom_sf"/>
</dbReference>
<dbReference type="Proteomes" id="UP000238479">
    <property type="component" value="Chromosome 7"/>
</dbReference>
<dbReference type="EMBL" id="PDCK01000045">
    <property type="protein sequence ID" value="PRQ21142.1"/>
    <property type="molecule type" value="Genomic_DNA"/>
</dbReference>
<evidence type="ECO:0000256" key="1">
    <source>
        <dbReference type="ARBA" id="ARBA00007626"/>
    </source>
</evidence>
<keyword evidence="4" id="KW-1133">Transmembrane helix</keyword>
<dbReference type="STRING" id="74649.A0A2P6PGT8"/>
<feature type="repeat" description="PPR" evidence="3">
    <location>
        <begin position="86"/>
        <end position="120"/>
    </location>
</feature>
<dbReference type="PANTHER" id="PTHR47934:SF6">
    <property type="entry name" value="MITOCHONDRIAL GROUP I INTRON SPLICING FACTOR CCM1-RELATED"/>
    <property type="match status" value="1"/>
</dbReference>
<dbReference type="GO" id="GO:0005739">
    <property type="term" value="C:mitochondrion"/>
    <property type="evidence" value="ECO:0007669"/>
    <property type="project" value="TreeGrafter"/>
</dbReference>
<dbReference type="GO" id="GO:0006396">
    <property type="term" value="P:RNA processing"/>
    <property type="evidence" value="ECO:0007669"/>
    <property type="project" value="TreeGrafter"/>
</dbReference>
<dbReference type="InterPro" id="IPR002885">
    <property type="entry name" value="PPR_rpt"/>
</dbReference>
<keyword evidence="4" id="KW-0812">Transmembrane</keyword>
<feature type="repeat" description="PPR" evidence="3">
    <location>
        <begin position="243"/>
        <end position="277"/>
    </location>
</feature>
<protein>
    <submittedName>
        <fullName evidence="5">Putative pentatricopeptide</fullName>
    </submittedName>
</protein>
<comment type="similarity">
    <text evidence="1">Belongs to the PPR family. P subfamily.</text>
</comment>
<dbReference type="Pfam" id="PF01535">
    <property type="entry name" value="PPR"/>
    <property type="match status" value="1"/>
</dbReference>
<feature type="transmembrane region" description="Helical" evidence="4">
    <location>
        <begin position="81"/>
        <end position="99"/>
    </location>
</feature>
<dbReference type="InterPro" id="IPR051114">
    <property type="entry name" value="Mito_RNA_Proc_CCM1"/>
</dbReference>
<keyword evidence="4" id="KW-0472">Membrane</keyword>
<evidence type="ECO:0000256" key="4">
    <source>
        <dbReference type="SAM" id="Phobius"/>
    </source>
</evidence>
<sequence>MRSMAETSSPNSSADDLKNHVMKIFEEATKDCEDECLKAVFGTIGRSYDSLNDFSITLFNSMADTGIIDRAREMFKPVSDLGLLSPVAVFTIVIMLYAAERKAKSALKVFQLMVATGVNPACYTYVQLITVLATDFSNVKFLRYAKKYFLEMLDKGMKPSPTPFWKIMEAIAYREPVEKAKEFLEQIKAKAFMPSDSGFHYKEAYLAEGMQTLKMYADLVHNETIDKDVRKYFYMLRAFTGHAEKLTNKMYSALVEDGNVDEATEFFNEVEETGIEPMVVIHTTVIEAYLSFGKTKGALEAYQAMLAAGVAPNSYTYTVLIKGLSADPNFFGDAKKYLLEMMDKGKRPNAATFTAVIEGFAKQEGKAAEEEGKEFVQVMMDKGFVPNAKAMMEVLKGRPTLVIRSAMSIVLSTLKQ</sequence>
<feature type="repeat" description="PPR" evidence="3">
    <location>
        <begin position="349"/>
        <end position="386"/>
    </location>
</feature>
<proteinExistence type="inferred from homology"/>
<keyword evidence="6" id="KW-1185">Reference proteome</keyword>
<dbReference type="Pfam" id="PF13812">
    <property type="entry name" value="PPR_3"/>
    <property type="match status" value="1"/>
</dbReference>
<reference evidence="5 6" key="1">
    <citation type="journal article" date="2018" name="Nat. Genet.">
        <title>The Rosa genome provides new insights in the design of modern roses.</title>
        <authorList>
            <person name="Bendahmane M."/>
        </authorList>
    </citation>
    <scope>NUCLEOTIDE SEQUENCE [LARGE SCALE GENOMIC DNA]</scope>
    <source>
        <strain evidence="6">cv. Old Blush</strain>
    </source>
</reference>
<evidence type="ECO:0000256" key="2">
    <source>
        <dbReference type="ARBA" id="ARBA00022737"/>
    </source>
</evidence>
<dbReference type="PROSITE" id="PS51375">
    <property type="entry name" value="PPR"/>
    <property type="match status" value="5"/>
</dbReference>
<dbReference type="PANTHER" id="PTHR47934">
    <property type="entry name" value="PENTATRICOPEPTIDE REPEAT-CONTAINING PROTEIN PET309, MITOCHONDRIAL"/>
    <property type="match status" value="1"/>
</dbReference>
<gene>
    <name evidence="5" type="ORF">RchiOBHm_Chr7g0235921</name>
</gene>
<organism evidence="5 6">
    <name type="scientific">Rosa chinensis</name>
    <name type="common">China rose</name>
    <dbReference type="NCBI Taxonomy" id="74649"/>
    <lineage>
        <taxon>Eukaryota</taxon>
        <taxon>Viridiplantae</taxon>
        <taxon>Streptophyta</taxon>
        <taxon>Embryophyta</taxon>
        <taxon>Tracheophyta</taxon>
        <taxon>Spermatophyta</taxon>
        <taxon>Magnoliopsida</taxon>
        <taxon>eudicotyledons</taxon>
        <taxon>Gunneridae</taxon>
        <taxon>Pentapetalae</taxon>
        <taxon>rosids</taxon>
        <taxon>fabids</taxon>
        <taxon>Rosales</taxon>
        <taxon>Rosaceae</taxon>
        <taxon>Rosoideae</taxon>
        <taxon>Rosoideae incertae sedis</taxon>
        <taxon>Rosa</taxon>
    </lineage>
</organism>
<dbReference type="Gramene" id="PRQ21142">
    <property type="protein sequence ID" value="PRQ21142"/>
    <property type="gene ID" value="RchiOBHm_Chr7g0235921"/>
</dbReference>
<dbReference type="GO" id="GO:0003729">
    <property type="term" value="F:mRNA binding"/>
    <property type="evidence" value="ECO:0007669"/>
    <property type="project" value="TreeGrafter"/>
</dbReference>
<evidence type="ECO:0000313" key="6">
    <source>
        <dbReference type="Proteomes" id="UP000238479"/>
    </source>
</evidence>
<dbReference type="AlphaFoldDB" id="A0A2P6PGT8"/>
<keyword evidence="2" id="KW-0677">Repeat</keyword>
<evidence type="ECO:0000313" key="5">
    <source>
        <dbReference type="EMBL" id="PRQ21142.1"/>
    </source>
</evidence>
<dbReference type="GO" id="GO:0007005">
    <property type="term" value="P:mitochondrion organization"/>
    <property type="evidence" value="ECO:0007669"/>
    <property type="project" value="TreeGrafter"/>
</dbReference>
<dbReference type="Gene3D" id="1.25.40.10">
    <property type="entry name" value="Tetratricopeptide repeat domain"/>
    <property type="match status" value="3"/>
</dbReference>
<name>A0A2P6PGT8_ROSCH</name>